<proteinExistence type="predicted"/>
<protein>
    <submittedName>
        <fullName evidence="2">Helix-turn-helix</fullName>
    </submittedName>
</protein>
<dbReference type="SUPFAM" id="SSF47413">
    <property type="entry name" value="lambda repressor-like DNA-binding domains"/>
    <property type="match status" value="1"/>
</dbReference>
<sequence>MEKLAELSGIDYRQLSYVELGQVNTTISTASALANGLDIPLKELFDFDNDNFPMHQKSEKV</sequence>
<reference evidence="2 3" key="1">
    <citation type="submission" date="2017-02" db="EMBL/GenBank/DDBJ databases">
        <authorList>
            <person name="Peterson S.W."/>
        </authorList>
    </citation>
    <scope>NUCLEOTIDE SEQUENCE [LARGE SCALE GENOMIC DNA]</scope>
    <source>
        <strain evidence="2 3">DSM 22899</strain>
    </source>
</reference>
<feature type="domain" description="HTH cro/C1-type" evidence="1">
    <location>
        <begin position="1"/>
        <end position="44"/>
    </location>
</feature>
<dbReference type="PROSITE" id="PS50943">
    <property type="entry name" value="HTH_CROC1"/>
    <property type="match status" value="1"/>
</dbReference>
<dbReference type="InterPro" id="IPR010982">
    <property type="entry name" value="Lambda_DNA-bd_dom_sf"/>
</dbReference>
<evidence type="ECO:0000313" key="3">
    <source>
        <dbReference type="Proteomes" id="UP000190541"/>
    </source>
</evidence>
<organism evidence="2 3">
    <name type="scientific">Parapedobacter luteus</name>
    <dbReference type="NCBI Taxonomy" id="623280"/>
    <lineage>
        <taxon>Bacteria</taxon>
        <taxon>Pseudomonadati</taxon>
        <taxon>Bacteroidota</taxon>
        <taxon>Sphingobacteriia</taxon>
        <taxon>Sphingobacteriales</taxon>
        <taxon>Sphingobacteriaceae</taxon>
        <taxon>Parapedobacter</taxon>
    </lineage>
</organism>
<accession>A0A1T5C9L3</accession>
<evidence type="ECO:0000259" key="1">
    <source>
        <dbReference type="PROSITE" id="PS50943"/>
    </source>
</evidence>
<evidence type="ECO:0000313" key="2">
    <source>
        <dbReference type="EMBL" id="SKB56079.1"/>
    </source>
</evidence>
<name>A0A1T5C9L3_9SPHI</name>
<dbReference type="EMBL" id="FUYS01000004">
    <property type="protein sequence ID" value="SKB56079.1"/>
    <property type="molecule type" value="Genomic_DNA"/>
</dbReference>
<dbReference type="Proteomes" id="UP000190541">
    <property type="component" value="Unassembled WGS sequence"/>
</dbReference>
<keyword evidence="3" id="KW-1185">Reference proteome</keyword>
<dbReference type="AlphaFoldDB" id="A0A1T5C9L3"/>
<dbReference type="GO" id="GO:0003677">
    <property type="term" value="F:DNA binding"/>
    <property type="evidence" value="ECO:0007669"/>
    <property type="project" value="InterPro"/>
</dbReference>
<dbReference type="InterPro" id="IPR001387">
    <property type="entry name" value="Cro/C1-type_HTH"/>
</dbReference>
<dbReference type="Gene3D" id="1.10.260.40">
    <property type="entry name" value="lambda repressor-like DNA-binding domains"/>
    <property type="match status" value="1"/>
</dbReference>
<gene>
    <name evidence="2" type="ORF">SAMN05660226_01986</name>
</gene>
<dbReference type="Pfam" id="PF01381">
    <property type="entry name" value="HTH_3"/>
    <property type="match status" value="1"/>
</dbReference>